<accession>A0ACC6KVL1</accession>
<proteinExistence type="predicted"/>
<keyword evidence="2" id="KW-1185">Reference proteome</keyword>
<comment type="caution">
    <text evidence="1">The sequence shown here is derived from an EMBL/GenBank/DDBJ whole genome shotgun (WGS) entry which is preliminary data.</text>
</comment>
<organism evidence="1 2">
    <name type="scientific">Pedobacter africanus</name>
    <dbReference type="NCBI Taxonomy" id="151894"/>
    <lineage>
        <taxon>Bacteria</taxon>
        <taxon>Pseudomonadati</taxon>
        <taxon>Bacteroidota</taxon>
        <taxon>Sphingobacteriia</taxon>
        <taxon>Sphingobacteriales</taxon>
        <taxon>Sphingobacteriaceae</taxon>
        <taxon>Pedobacter</taxon>
    </lineage>
</organism>
<dbReference type="EMBL" id="JAVDTF010000001">
    <property type="protein sequence ID" value="MDR6783276.1"/>
    <property type="molecule type" value="Genomic_DNA"/>
</dbReference>
<evidence type="ECO:0000313" key="1">
    <source>
        <dbReference type="EMBL" id="MDR6783276.1"/>
    </source>
</evidence>
<protein>
    <submittedName>
        <fullName evidence="1">RNA polymerase sigma-70 factor (ECF subfamily)</fullName>
    </submittedName>
</protein>
<reference evidence="1" key="1">
    <citation type="submission" date="2023-07" db="EMBL/GenBank/DDBJ databases">
        <title>Sorghum-associated microbial communities from plants grown in Nebraska, USA.</title>
        <authorList>
            <person name="Schachtman D."/>
        </authorList>
    </citation>
    <scope>NUCLEOTIDE SEQUENCE</scope>
    <source>
        <strain evidence="1">2697</strain>
    </source>
</reference>
<name>A0ACC6KVL1_9SPHI</name>
<sequence length="189" mass="22554">MLPYRTYSDQELLALLKQGDQYAYTEIYHRYEEVAYVFTYKRIGNKEDARDILHEVFLYLWEHHEQVVIIKGILPFIFTAVKNRILNRIKHQKVSARYLDAFQNYLEFSEDSADHLLRHNELTTLIEKEIAALPRKMRQVFELSRKTEYSRKDIAAELDLSEETVKSHMHHALKILKSKLGSKSFLIFF</sequence>
<dbReference type="Proteomes" id="UP001246858">
    <property type="component" value="Unassembled WGS sequence"/>
</dbReference>
<evidence type="ECO:0000313" key="2">
    <source>
        <dbReference type="Proteomes" id="UP001246858"/>
    </source>
</evidence>
<gene>
    <name evidence="1" type="ORF">J2X78_001828</name>
</gene>